<reference evidence="3" key="1">
    <citation type="submission" date="2023-07" db="EMBL/GenBank/DDBJ databases">
        <title>Sequencing the genomes of 1000 actinobacteria strains.</title>
        <authorList>
            <person name="Klenk H.-P."/>
        </authorList>
    </citation>
    <scope>NUCLEOTIDE SEQUENCE</scope>
    <source>
        <strain evidence="3">DSM 13988</strain>
    </source>
</reference>
<dbReference type="EMBL" id="JAVDUI010000001">
    <property type="protein sequence ID" value="MDR6892482.1"/>
    <property type="molecule type" value="Genomic_DNA"/>
</dbReference>
<dbReference type="CDD" id="cd03441">
    <property type="entry name" value="R_hydratase_like"/>
    <property type="match status" value="1"/>
</dbReference>
<comment type="caution">
    <text evidence="3">The sequence shown here is derived from an EMBL/GenBank/DDBJ whole genome shotgun (WGS) entry which is preliminary data.</text>
</comment>
<dbReference type="InterPro" id="IPR029069">
    <property type="entry name" value="HotDog_dom_sf"/>
</dbReference>
<name>A0AAE3YHN7_9MICC</name>
<evidence type="ECO:0000256" key="1">
    <source>
        <dbReference type="HAMAP-Rule" id="MF_00799"/>
    </source>
</evidence>
<sequence length="150" mass="15797">MSISENLAGRVYPAEGTFVVGRESIRDFARAVKASSPLHADVEAARAAGYADLVAPPTYAIIPAQRAESRMVLDPEAGIDFSRVVHAEQRFELERAIVAGDELAAELVVDSVRAMGAGAMVTTKATLTDAEGRLVGVTTSALLVRGKDEA</sequence>
<evidence type="ECO:0000313" key="3">
    <source>
        <dbReference type="EMBL" id="MDR6892482.1"/>
    </source>
</evidence>
<dbReference type="SUPFAM" id="SSF54637">
    <property type="entry name" value="Thioesterase/thiol ester dehydrase-isomerase"/>
    <property type="match status" value="1"/>
</dbReference>
<organism evidence="3 4">
    <name type="scientific">Falsarthrobacter nasiphocae</name>
    <dbReference type="NCBI Taxonomy" id="189863"/>
    <lineage>
        <taxon>Bacteria</taxon>
        <taxon>Bacillati</taxon>
        <taxon>Actinomycetota</taxon>
        <taxon>Actinomycetes</taxon>
        <taxon>Micrococcales</taxon>
        <taxon>Micrococcaceae</taxon>
        <taxon>Falsarthrobacter</taxon>
    </lineage>
</organism>
<dbReference type="Proteomes" id="UP001247307">
    <property type="component" value="Unassembled WGS sequence"/>
</dbReference>
<evidence type="ECO:0000259" key="2">
    <source>
        <dbReference type="Pfam" id="PF13452"/>
    </source>
</evidence>
<proteinExistence type="inferred from homology"/>
<dbReference type="PIRSF" id="PIRSF018072">
    <property type="entry name" value="UCP018072"/>
    <property type="match status" value="1"/>
</dbReference>
<evidence type="ECO:0000313" key="4">
    <source>
        <dbReference type="Proteomes" id="UP001247307"/>
    </source>
</evidence>
<dbReference type="HAMAP" id="MF_00799">
    <property type="entry name" value="UPF0336"/>
    <property type="match status" value="1"/>
</dbReference>
<feature type="domain" description="FAS1-like dehydratase" evidence="2">
    <location>
        <begin position="8"/>
        <end position="135"/>
    </location>
</feature>
<dbReference type="InterPro" id="IPR016709">
    <property type="entry name" value="HadA-like"/>
</dbReference>
<dbReference type="Gene3D" id="3.10.129.10">
    <property type="entry name" value="Hotdog Thioesterase"/>
    <property type="match status" value="1"/>
</dbReference>
<protein>
    <recommendedName>
        <fullName evidence="1">UPF0336 protein J2S35_001422</fullName>
    </recommendedName>
</protein>
<accession>A0AAE3YHN7</accession>
<dbReference type="InterPro" id="IPR039569">
    <property type="entry name" value="FAS1-like_DH_region"/>
</dbReference>
<gene>
    <name evidence="3" type="ORF">J2S35_001422</name>
</gene>
<dbReference type="Pfam" id="PF13452">
    <property type="entry name" value="FAS1_DH_region"/>
    <property type="match status" value="1"/>
</dbReference>
<comment type="similarity">
    <text evidence="1">Belongs to the UPF0336 family.</text>
</comment>
<dbReference type="AlphaFoldDB" id="A0AAE3YHN7"/>
<dbReference type="RefSeq" id="WP_309851558.1">
    <property type="nucleotide sequence ID" value="NZ_BAAAIU010000020.1"/>
</dbReference>
<keyword evidence="4" id="KW-1185">Reference proteome</keyword>